<organism evidence="1 2">
    <name type="scientific">Rhododendron griersonianum</name>
    <dbReference type="NCBI Taxonomy" id="479676"/>
    <lineage>
        <taxon>Eukaryota</taxon>
        <taxon>Viridiplantae</taxon>
        <taxon>Streptophyta</taxon>
        <taxon>Embryophyta</taxon>
        <taxon>Tracheophyta</taxon>
        <taxon>Spermatophyta</taxon>
        <taxon>Magnoliopsida</taxon>
        <taxon>eudicotyledons</taxon>
        <taxon>Gunneridae</taxon>
        <taxon>Pentapetalae</taxon>
        <taxon>asterids</taxon>
        <taxon>Ericales</taxon>
        <taxon>Ericaceae</taxon>
        <taxon>Ericoideae</taxon>
        <taxon>Rhodoreae</taxon>
        <taxon>Rhododendron</taxon>
    </lineage>
</organism>
<name>A0AAV6JQV1_9ERIC</name>
<reference evidence="1" key="1">
    <citation type="submission" date="2020-08" db="EMBL/GenBank/DDBJ databases">
        <title>Plant Genome Project.</title>
        <authorList>
            <person name="Zhang R.-G."/>
        </authorList>
    </citation>
    <scope>NUCLEOTIDE SEQUENCE</scope>
    <source>
        <strain evidence="1">WSP0</strain>
        <tissue evidence="1">Leaf</tissue>
    </source>
</reference>
<evidence type="ECO:0000313" key="1">
    <source>
        <dbReference type="EMBL" id="KAG5542413.1"/>
    </source>
</evidence>
<keyword evidence="2" id="KW-1185">Reference proteome</keyword>
<dbReference type="Proteomes" id="UP000823749">
    <property type="component" value="Chromosome 7"/>
</dbReference>
<comment type="caution">
    <text evidence="1">The sequence shown here is derived from an EMBL/GenBank/DDBJ whole genome shotgun (WGS) entry which is preliminary data.</text>
</comment>
<proteinExistence type="predicted"/>
<dbReference type="AlphaFoldDB" id="A0AAV6JQV1"/>
<sequence length="110" mass="12495">MLKFLTKLVQILSDCRDVKYGISDNDLLRWNFYGTTTFHYWGSIRVFNLPYHLSAALSLVKEELRVTLNGNTQYAAVQSTSNGAPFCAITVCDTIGELPEEMERPAKKRC</sequence>
<dbReference type="EMBL" id="JACTNZ010000007">
    <property type="protein sequence ID" value="KAG5542413.1"/>
    <property type="molecule type" value="Genomic_DNA"/>
</dbReference>
<evidence type="ECO:0000313" key="2">
    <source>
        <dbReference type="Proteomes" id="UP000823749"/>
    </source>
</evidence>
<protein>
    <submittedName>
        <fullName evidence="1">Uncharacterized protein</fullName>
    </submittedName>
</protein>
<accession>A0AAV6JQV1</accession>
<gene>
    <name evidence="1" type="ORF">RHGRI_022075</name>
</gene>